<gene>
    <name evidence="1" type="ORF">FRIFI_1924</name>
</gene>
<dbReference type="RefSeq" id="WP_166505729.1">
    <property type="nucleotide sequence ID" value="NZ_JAKNTL010000007.1"/>
</dbReference>
<keyword evidence="2" id="KW-1185">Reference proteome</keyword>
<accession>A0A2P2BSU9</accession>
<proteinExistence type="predicted"/>
<dbReference type="KEGG" id="rhom:FRIFI_1924"/>
<organism evidence="1 2">
    <name type="scientific">Romboutsia hominis</name>
    <dbReference type="NCBI Taxonomy" id="1507512"/>
    <lineage>
        <taxon>Bacteria</taxon>
        <taxon>Bacillati</taxon>
        <taxon>Bacillota</taxon>
        <taxon>Clostridia</taxon>
        <taxon>Peptostreptococcales</taxon>
        <taxon>Peptostreptococcaceae</taxon>
        <taxon>Romboutsia</taxon>
    </lineage>
</organism>
<evidence type="ECO:0000313" key="1">
    <source>
        <dbReference type="EMBL" id="CEI73453.1"/>
    </source>
</evidence>
<sequence length="233" mass="27361">MGNRVYDIYTKEIEKIISYENTESVFLVGSSKSIDIENSSMIINDFDIFVIVSKGNTQTRIIKTIDNLEFDINIFSKEGIYKLIDSREYFFLKEMSNPKILYDLNDEAKDLISICKKKLSEGPKKLSQSEKEFLKSQIKGNLDRINNNSKIDFFEFEFLTNLYLKDIIVGYFTINNKWVPKDKKLLSTLKKEDINLYNLVEQTLKTKKYEDLLNVHNYAFNNIKVSKNIKITY</sequence>
<dbReference type="Proteomes" id="UP000245695">
    <property type="component" value="Chromosome 1"/>
</dbReference>
<dbReference type="AlphaFoldDB" id="A0A2P2BSU9"/>
<name>A0A2P2BSU9_9FIRM</name>
<evidence type="ECO:0000313" key="2">
    <source>
        <dbReference type="Proteomes" id="UP000245695"/>
    </source>
</evidence>
<protein>
    <submittedName>
        <fullName evidence="1">Uncharacterized protein</fullName>
    </submittedName>
</protein>
<reference evidence="1 2" key="1">
    <citation type="submission" date="2014-09" db="EMBL/GenBank/DDBJ databases">
        <authorList>
            <person name="Hornung B.V."/>
        </authorList>
    </citation>
    <scope>NUCLEOTIDE SEQUENCE [LARGE SCALE GENOMIC DNA]</scope>
    <source>
        <strain evidence="1 2">FRIFI</strain>
    </source>
</reference>
<dbReference type="EMBL" id="LN650648">
    <property type="protein sequence ID" value="CEI73453.1"/>
    <property type="molecule type" value="Genomic_DNA"/>
</dbReference>